<dbReference type="OrthoDB" id="3173376at2"/>
<dbReference type="GO" id="GO:0003700">
    <property type="term" value="F:DNA-binding transcription factor activity"/>
    <property type="evidence" value="ECO:0007669"/>
    <property type="project" value="TreeGrafter"/>
</dbReference>
<accession>A0A4R6JAV6</accession>
<dbReference type="Proteomes" id="UP000294901">
    <property type="component" value="Unassembled WGS sequence"/>
</dbReference>
<evidence type="ECO:0000256" key="2">
    <source>
        <dbReference type="PROSITE-ProRule" id="PRU00335"/>
    </source>
</evidence>
<dbReference type="SUPFAM" id="SSF48498">
    <property type="entry name" value="Tetracyclin repressor-like, C-terminal domain"/>
    <property type="match status" value="1"/>
</dbReference>
<dbReference type="InterPro" id="IPR009057">
    <property type="entry name" value="Homeodomain-like_sf"/>
</dbReference>
<protein>
    <submittedName>
        <fullName evidence="4">TetR family transcriptional regulator</fullName>
    </submittedName>
</protein>
<evidence type="ECO:0000259" key="3">
    <source>
        <dbReference type="PROSITE" id="PS50977"/>
    </source>
</evidence>
<dbReference type="Pfam" id="PF00440">
    <property type="entry name" value="TetR_N"/>
    <property type="match status" value="1"/>
</dbReference>
<dbReference type="SUPFAM" id="SSF46689">
    <property type="entry name" value="Homeodomain-like"/>
    <property type="match status" value="1"/>
</dbReference>
<keyword evidence="5" id="KW-1185">Reference proteome</keyword>
<dbReference type="PANTHER" id="PTHR30055:SF220">
    <property type="entry name" value="TETR-FAMILY REGULATORY PROTEIN"/>
    <property type="match status" value="1"/>
</dbReference>
<keyword evidence="1 2" id="KW-0238">DNA-binding</keyword>
<proteinExistence type="predicted"/>
<dbReference type="PROSITE" id="PS50977">
    <property type="entry name" value="HTH_TETR_2"/>
    <property type="match status" value="1"/>
</dbReference>
<dbReference type="InterPro" id="IPR050109">
    <property type="entry name" value="HTH-type_TetR-like_transc_reg"/>
</dbReference>
<dbReference type="RefSeq" id="WP_133878582.1">
    <property type="nucleotide sequence ID" value="NZ_BOMD01000107.1"/>
</dbReference>
<organism evidence="4 5">
    <name type="scientific">Paractinoplanes brasiliensis</name>
    <dbReference type="NCBI Taxonomy" id="52695"/>
    <lineage>
        <taxon>Bacteria</taxon>
        <taxon>Bacillati</taxon>
        <taxon>Actinomycetota</taxon>
        <taxon>Actinomycetes</taxon>
        <taxon>Micromonosporales</taxon>
        <taxon>Micromonosporaceae</taxon>
        <taxon>Paractinoplanes</taxon>
    </lineage>
</organism>
<comment type="caution">
    <text evidence="4">The sequence shown here is derived from an EMBL/GenBank/DDBJ whole genome shotgun (WGS) entry which is preliminary data.</text>
</comment>
<dbReference type="InterPro" id="IPR036271">
    <property type="entry name" value="Tet_transcr_reg_TetR-rel_C_sf"/>
</dbReference>
<evidence type="ECO:0000313" key="4">
    <source>
        <dbReference type="EMBL" id="TDO32642.1"/>
    </source>
</evidence>
<dbReference type="InterPro" id="IPR001647">
    <property type="entry name" value="HTH_TetR"/>
</dbReference>
<sequence length="194" mass="20461">MSVKKGYHHGDLRAAVLAASFELLAECGPQKFSVAAVARRLGVSSAAPYRHFPDRAHLLSAVSGEAARDLRAEILAAGEDGLAGAAGAYVSYVARTGAGFPVIFARELLTVPDDERREHTRALVSTLLELASAATHAEAARQVEAVVAVAQGYVTLYTEGFFNTDAMPVEEVAARAVQAARALTQPGRTREGTE</sequence>
<dbReference type="Gene3D" id="1.10.357.10">
    <property type="entry name" value="Tetracycline Repressor, domain 2"/>
    <property type="match status" value="1"/>
</dbReference>
<dbReference type="PRINTS" id="PR00455">
    <property type="entry name" value="HTHTETR"/>
</dbReference>
<dbReference type="PANTHER" id="PTHR30055">
    <property type="entry name" value="HTH-TYPE TRANSCRIPTIONAL REGULATOR RUTR"/>
    <property type="match status" value="1"/>
</dbReference>
<gene>
    <name evidence="4" type="ORF">C8E87_8112</name>
</gene>
<evidence type="ECO:0000256" key="1">
    <source>
        <dbReference type="ARBA" id="ARBA00023125"/>
    </source>
</evidence>
<feature type="DNA-binding region" description="H-T-H motif" evidence="2">
    <location>
        <begin position="33"/>
        <end position="52"/>
    </location>
</feature>
<dbReference type="EMBL" id="SNWR01000002">
    <property type="protein sequence ID" value="TDO32642.1"/>
    <property type="molecule type" value="Genomic_DNA"/>
</dbReference>
<feature type="domain" description="HTH tetR-type" evidence="3">
    <location>
        <begin position="10"/>
        <end position="70"/>
    </location>
</feature>
<name>A0A4R6JAV6_9ACTN</name>
<evidence type="ECO:0000313" key="5">
    <source>
        <dbReference type="Proteomes" id="UP000294901"/>
    </source>
</evidence>
<dbReference type="AlphaFoldDB" id="A0A4R6JAV6"/>
<reference evidence="4 5" key="1">
    <citation type="submission" date="2019-03" db="EMBL/GenBank/DDBJ databases">
        <title>Sequencing the genomes of 1000 actinobacteria strains.</title>
        <authorList>
            <person name="Klenk H.-P."/>
        </authorList>
    </citation>
    <scope>NUCLEOTIDE SEQUENCE [LARGE SCALE GENOMIC DNA]</scope>
    <source>
        <strain evidence="4 5">DSM 43805</strain>
    </source>
</reference>
<dbReference type="GO" id="GO:0000976">
    <property type="term" value="F:transcription cis-regulatory region binding"/>
    <property type="evidence" value="ECO:0007669"/>
    <property type="project" value="TreeGrafter"/>
</dbReference>